<proteinExistence type="predicted"/>
<sequence>MACAQLSLTYIPIMNQLFHTAPIGLNDWMAIFTVGLIIYLVISADKAIRNQIEKMTQ</sequence>
<keyword evidence="1" id="KW-0812">Transmembrane</keyword>
<organism evidence="3">
    <name type="scientific">hydrothermal vent metagenome</name>
    <dbReference type="NCBI Taxonomy" id="652676"/>
    <lineage>
        <taxon>unclassified sequences</taxon>
        <taxon>metagenomes</taxon>
        <taxon>ecological metagenomes</taxon>
    </lineage>
</organism>
<accession>A0A3B0WIG5</accession>
<reference evidence="3" key="1">
    <citation type="submission" date="2018-06" db="EMBL/GenBank/DDBJ databases">
        <authorList>
            <person name="Zhirakovskaya E."/>
        </authorList>
    </citation>
    <scope>NUCLEOTIDE SEQUENCE</scope>
</reference>
<keyword evidence="1" id="KW-0472">Membrane</keyword>
<name>A0A3B0WIG5_9ZZZZ</name>
<gene>
    <name evidence="3" type="ORF">MNBD_GAMMA04-77</name>
</gene>
<feature type="transmembrane region" description="Helical" evidence="1">
    <location>
        <begin position="28"/>
        <end position="48"/>
    </location>
</feature>
<evidence type="ECO:0000313" key="3">
    <source>
        <dbReference type="EMBL" id="VAW44276.1"/>
    </source>
</evidence>
<dbReference type="EMBL" id="UOFB01000031">
    <property type="protein sequence ID" value="VAW44276.1"/>
    <property type="molecule type" value="Genomic_DNA"/>
</dbReference>
<keyword evidence="1" id="KW-1133">Transmembrane helix</keyword>
<dbReference type="InterPro" id="IPR006068">
    <property type="entry name" value="ATPase_P-typ_cation-transptr_C"/>
</dbReference>
<dbReference type="Pfam" id="PF00689">
    <property type="entry name" value="Cation_ATPase_C"/>
    <property type="match status" value="1"/>
</dbReference>
<evidence type="ECO:0000259" key="2">
    <source>
        <dbReference type="Pfam" id="PF00689"/>
    </source>
</evidence>
<dbReference type="SUPFAM" id="SSF81665">
    <property type="entry name" value="Calcium ATPase, transmembrane domain M"/>
    <property type="match status" value="1"/>
</dbReference>
<dbReference type="Gene3D" id="1.20.1110.10">
    <property type="entry name" value="Calcium-transporting ATPase, transmembrane domain"/>
    <property type="match status" value="1"/>
</dbReference>
<evidence type="ECO:0000256" key="1">
    <source>
        <dbReference type="SAM" id="Phobius"/>
    </source>
</evidence>
<dbReference type="AlphaFoldDB" id="A0A3B0WIG5"/>
<protein>
    <recommendedName>
        <fullName evidence="2">Cation-transporting P-type ATPase C-terminal domain-containing protein</fullName>
    </recommendedName>
</protein>
<feature type="domain" description="Cation-transporting P-type ATPase C-terminal" evidence="2">
    <location>
        <begin position="2"/>
        <end position="47"/>
    </location>
</feature>
<dbReference type="InterPro" id="IPR023298">
    <property type="entry name" value="ATPase_P-typ_TM_dom_sf"/>
</dbReference>